<feature type="domain" description="Small ribosomal subunit protein uS7" evidence="9">
    <location>
        <begin position="3"/>
        <end position="149"/>
    </location>
</feature>
<dbReference type="PANTHER" id="PTHR11205">
    <property type="entry name" value="RIBOSOMAL PROTEIN S7"/>
    <property type="match status" value="1"/>
</dbReference>
<dbReference type="HOGENOM" id="CLU_072226_1_1_14"/>
<evidence type="ECO:0000256" key="6">
    <source>
        <dbReference type="ARBA" id="ARBA00023274"/>
    </source>
</evidence>
<name>F0QR87_MYCSL</name>
<evidence type="ECO:0000256" key="5">
    <source>
        <dbReference type="ARBA" id="ARBA00022980"/>
    </source>
</evidence>
<keyword evidence="5 7" id="KW-0689">Ribosomal protein</keyword>
<dbReference type="InterPro" id="IPR005717">
    <property type="entry name" value="Ribosomal_uS7_bac/org-type"/>
</dbReference>
<dbReference type="KEGG" id="mss:MSU_0471"/>
<keyword evidence="2 7" id="KW-0820">tRNA-binding</keyword>
<dbReference type="InterPro" id="IPR036823">
    <property type="entry name" value="Ribosomal_uS7_dom_sf"/>
</dbReference>
<evidence type="ECO:0000313" key="11">
    <source>
        <dbReference type="Proteomes" id="UP000007484"/>
    </source>
</evidence>
<dbReference type="RefSeq" id="WP_013609880.1">
    <property type="nucleotide sequence ID" value="NC_015155.1"/>
</dbReference>
<evidence type="ECO:0000313" key="10">
    <source>
        <dbReference type="EMBL" id="ADX98007.1"/>
    </source>
</evidence>
<keyword evidence="4 7" id="KW-0694">RNA-binding</keyword>
<dbReference type="HAMAP" id="MF_00480_B">
    <property type="entry name" value="Ribosomal_uS7_B"/>
    <property type="match status" value="1"/>
</dbReference>
<dbReference type="SUPFAM" id="SSF47973">
    <property type="entry name" value="Ribosomal protein S7"/>
    <property type="match status" value="1"/>
</dbReference>
<dbReference type="PIRSF" id="PIRSF002122">
    <property type="entry name" value="RPS7p_RPS7a_RPS5e_RPS7o"/>
    <property type="match status" value="1"/>
</dbReference>
<dbReference type="Pfam" id="PF00177">
    <property type="entry name" value="Ribosomal_S7"/>
    <property type="match status" value="1"/>
</dbReference>
<comment type="function">
    <text evidence="7">One of the primary rRNA binding proteins, it binds directly to 16S rRNA where it nucleates assembly of the head domain of the 30S subunit. Is located at the subunit interface close to the decoding center, probably blocks exit of the E-site tRNA.</text>
</comment>
<dbReference type="EMBL" id="CP002525">
    <property type="protein sequence ID" value="ADX98007.1"/>
    <property type="molecule type" value="Genomic_DNA"/>
</dbReference>
<dbReference type="CDD" id="cd14869">
    <property type="entry name" value="uS7_Bacteria"/>
    <property type="match status" value="1"/>
</dbReference>
<comment type="similarity">
    <text evidence="1 7 8">Belongs to the universal ribosomal protein uS7 family.</text>
</comment>
<dbReference type="PROSITE" id="PS00052">
    <property type="entry name" value="RIBOSOMAL_S7"/>
    <property type="match status" value="1"/>
</dbReference>
<evidence type="ECO:0000256" key="4">
    <source>
        <dbReference type="ARBA" id="ARBA00022884"/>
    </source>
</evidence>
<evidence type="ECO:0000259" key="9">
    <source>
        <dbReference type="Pfam" id="PF00177"/>
    </source>
</evidence>
<sequence length="156" mass="18115">MRKKRKLKKRRLLPDTKYNSTVVSKAINVIMWDGKKQLARRIIYGAFEKIEQKTGKPAMNVFMLALKNVAPSIELKTRKVRGSNYQVPVESTPERRETLALRWLIKYSRKREERTIVDALCAEIIDASNNTGLSIKRKIEVIKTAESNKAFAYYRV</sequence>
<evidence type="ECO:0000256" key="8">
    <source>
        <dbReference type="RuleBase" id="RU003619"/>
    </source>
</evidence>
<dbReference type="Proteomes" id="UP000007484">
    <property type="component" value="Chromosome"/>
</dbReference>
<reference evidence="10 11" key="1">
    <citation type="journal article" date="2011" name="J. Bacteriol.">
        <title>Complete genome sequences of two hemotropic Mycoplasmas, Mycoplasma haemofelis strain Ohio2 and Mycoplasma suis strain Illinois.</title>
        <authorList>
            <person name="Messick J.B."/>
            <person name="Santos A.P."/>
            <person name="Guimaraes A.M."/>
        </authorList>
    </citation>
    <scope>NUCLEOTIDE SEQUENCE [LARGE SCALE GENOMIC DNA]</scope>
    <source>
        <strain evidence="10 11">Illinois</strain>
    </source>
</reference>
<gene>
    <name evidence="10" type="primary">rpS7</name>
    <name evidence="7" type="synonym">rpsG</name>
    <name evidence="10" type="ordered locus">MSU_0471</name>
</gene>
<dbReference type="GO" id="GO:0006412">
    <property type="term" value="P:translation"/>
    <property type="evidence" value="ECO:0007669"/>
    <property type="project" value="UniProtKB-UniRule"/>
</dbReference>
<dbReference type="InterPro" id="IPR023798">
    <property type="entry name" value="Ribosomal_uS7_dom"/>
</dbReference>
<dbReference type="STRING" id="768700.MSU_0471"/>
<dbReference type="NCBIfam" id="TIGR01029">
    <property type="entry name" value="rpsG_bact"/>
    <property type="match status" value="1"/>
</dbReference>
<evidence type="ECO:0000256" key="7">
    <source>
        <dbReference type="HAMAP-Rule" id="MF_00480"/>
    </source>
</evidence>
<dbReference type="GO" id="GO:0019843">
    <property type="term" value="F:rRNA binding"/>
    <property type="evidence" value="ECO:0007669"/>
    <property type="project" value="UniProtKB-UniRule"/>
</dbReference>
<dbReference type="GO" id="GO:0003735">
    <property type="term" value="F:structural constituent of ribosome"/>
    <property type="evidence" value="ECO:0007669"/>
    <property type="project" value="InterPro"/>
</dbReference>
<keyword evidence="6 7" id="KW-0687">Ribonucleoprotein</keyword>
<proteinExistence type="inferred from homology"/>
<accession>F0QR87</accession>
<dbReference type="InterPro" id="IPR000235">
    <property type="entry name" value="Ribosomal_uS7"/>
</dbReference>
<evidence type="ECO:0000256" key="3">
    <source>
        <dbReference type="ARBA" id="ARBA00022730"/>
    </source>
</evidence>
<dbReference type="AlphaFoldDB" id="F0QR87"/>
<dbReference type="InterPro" id="IPR020606">
    <property type="entry name" value="Ribosomal_uS7_CS"/>
</dbReference>
<dbReference type="Gene3D" id="1.10.455.10">
    <property type="entry name" value="Ribosomal protein S7 domain"/>
    <property type="match status" value="1"/>
</dbReference>
<dbReference type="GO" id="GO:0015935">
    <property type="term" value="C:small ribosomal subunit"/>
    <property type="evidence" value="ECO:0007669"/>
    <property type="project" value="InterPro"/>
</dbReference>
<dbReference type="GO" id="GO:0000049">
    <property type="term" value="F:tRNA binding"/>
    <property type="evidence" value="ECO:0007669"/>
    <property type="project" value="UniProtKB-UniRule"/>
</dbReference>
<evidence type="ECO:0000256" key="2">
    <source>
        <dbReference type="ARBA" id="ARBA00022555"/>
    </source>
</evidence>
<dbReference type="FunFam" id="1.10.455.10:FF:000001">
    <property type="entry name" value="30S ribosomal protein S7"/>
    <property type="match status" value="1"/>
</dbReference>
<evidence type="ECO:0000256" key="1">
    <source>
        <dbReference type="ARBA" id="ARBA00007151"/>
    </source>
</evidence>
<organism evidence="10 11">
    <name type="scientific">Mycoplasma suis (strain Illinois)</name>
    <dbReference type="NCBI Taxonomy" id="768700"/>
    <lineage>
        <taxon>Bacteria</taxon>
        <taxon>Bacillati</taxon>
        <taxon>Mycoplasmatota</taxon>
        <taxon>Mollicutes</taxon>
        <taxon>Mycoplasmataceae</taxon>
        <taxon>Mycoplasma</taxon>
    </lineage>
</organism>
<comment type="subunit">
    <text evidence="7">Part of the 30S ribosomal subunit. Contacts proteins S9 and S11.</text>
</comment>
<keyword evidence="3 7" id="KW-0699">rRNA-binding</keyword>
<keyword evidence="11" id="KW-1185">Reference proteome</keyword>
<protein>
    <recommendedName>
        <fullName evidence="7">Small ribosomal subunit protein uS7</fullName>
    </recommendedName>
</protein>